<dbReference type="PANTHER" id="PTHR37695:SF1">
    <property type="entry name" value="RECOMBINATION INITIATION DEFECTS 3-RELATED"/>
    <property type="match status" value="1"/>
</dbReference>
<dbReference type="GO" id="GO:0070192">
    <property type="term" value="P:chromosome organization involved in meiotic cell cycle"/>
    <property type="evidence" value="ECO:0007669"/>
    <property type="project" value="InterPro"/>
</dbReference>
<reference evidence="2 3" key="1">
    <citation type="submission" date="2019-12" db="EMBL/GenBank/DDBJ databases">
        <authorList>
            <person name="Scholz U."/>
            <person name="Mascher M."/>
            <person name="Fiebig A."/>
        </authorList>
    </citation>
    <scope>NUCLEOTIDE SEQUENCE</scope>
</reference>
<dbReference type="PANTHER" id="PTHR37695">
    <property type="entry name" value="RECOMBINATION INITIATION DEFECTS 3-RELATED"/>
    <property type="match status" value="1"/>
</dbReference>
<dbReference type="GO" id="GO:0005634">
    <property type="term" value="C:nucleus"/>
    <property type="evidence" value="ECO:0007669"/>
    <property type="project" value="TreeGrafter"/>
</dbReference>
<dbReference type="GO" id="GO:0009553">
    <property type="term" value="P:embryo sac development"/>
    <property type="evidence" value="ECO:0007669"/>
    <property type="project" value="TreeGrafter"/>
</dbReference>
<dbReference type="AlphaFoldDB" id="A0A7I8JUF0"/>
<feature type="compositionally biased region" description="Low complexity" evidence="1">
    <location>
        <begin position="10"/>
        <end position="34"/>
    </location>
</feature>
<sequence>MDSSGSGKIQASQLRSQSQQQFSQGPSLSQLSQSSLDDVLTCDQRLGSQERENTAKRFTCLAPITSSRDESQMQLSRTSNNFMRRSNSASTADQRCHVSEELELRVGLMESSLTRLGRILDSIQSDVMQVNKAVKEVLLEVEGMRQKTVIQDSNVQLMLKGEEEVKASLAGILKSIPDQLRKQAELTDQHKFHAISTAISSIPARIEGRLLRLQHEICGTFSKELEKRCFVAAGSQKNHVPITGVPSEQAAAHFAPVPARKAGAKLAKLLEPEPLSLYGVKRLEPKQEEILPSVQVNDYRVIIESDEEMDGAFSCLLEKHVTGSSLTTSFINTDASQAASIIVKDASLPPPSLSLDHIRFSLHVRTEELFIGGSEGGEHANSKESKKEEKTHRVGLK</sequence>
<evidence type="ECO:0000256" key="1">
    <source>
        <dbReference type="SAM" id="MobiDB-lite"/>
    </source>
</evidence>
<accession>A0A7I8JUF0</accession>
<dbReference type="EMBL" id="LR743605">
    <property type="protein sequence ID" value="CAA2634362.1"/>
    <property type="molecule type" value="Genomic_DNA"/>
</dbReference>
<dbReference type="EMBL" id="CACRZD030000018">
    <property type="protein sequence ID" value="CAA6673361.1"/>
    <property type="molecule type" value="Genomic_DNA"/>
</dbReference>
<feature type="region of interest" description="Disordered" evidence="1">
    <location>
        <begin position="373"/>
        <end position="397"/>
    </location>
</feature>
<dbReference type="GO" id="GO:0042138">
    <property type="term" value="P:meiotic DNA double-strand break formation"/>
    <property type="evidence" value="ECO:0007669"/>
    <property type="project" value="TreeGrafter"/>
</dbReference>
<dbReference type="GO" id="GO:0009556">
    <property type="term" value="P:microsporogenesis"/>
    <property type="evidence" value="ECO:0007669"/>
    <property type="project" value="TreeGrafter"/>
</dbReference>
<protein>
    <submittedName>
        <fullName evidence="2">Uncharacterized protein</fullName>
    </submittedName>
</protein>
<feature type="compositionally biased region" description="Basic and acidic residues" evidence="1">
    <location>
        <begin position="376"/>
        <end position="397"/>
    </location>
</feature>
<gene>
    <name evidence="2" type="ORF">SI7747_18019778</name>
</gene>
<feature type="region of interest" description="Disordered" evidence="1">
    <location>
        <begin position="1"/>
        <end position="34"/>
    </location>
</feature>
<keyword evidence="3" id="KW-1185">Reference proteome</keyword>
<name>A0A7I8JUF0_SPIIN</name>
<dbReference type="Proteomes" id="UP001189122">
    <property type="component" value="Unassembled WGS sequence"/>
</dbReference>
<evidence type="ECO:0000313" key="2">
    <source>
        <dbReference type="EMBL" id="CAA2634362.1"/>
    </source>
</evidence>
<proteinExistence type="predicted"/>
<dbReference type="InterPro" id="IPR034546">
    <property type="entry name" value="PAIR1"/>
</dbReference>
<evidence type="ECO:0000313" key="3">
    <source>
        <dbReference type="Proteomes" id="UP001189122"/>
    </source>
</evidence>
<organism evidence="2">
    <name type="scientific">Spirodela intermedia</name>
    <name type="common">Intermediate duckweed</name>
    <dbReference type="NCBI Taxonomy" id="51605"/>
    <lineage>
        <taxon>Eukaryota</taxon>
        <taxon>Viridiplantae</taxon>
        <taxon>Streptophyta</taxon>
        <taxon>Embryophyta</taxon>
        <taxon>Tracheophyta</taxon>
        <taxon>Spermatophyta</taxon>
        <taxon>Magnoliopsida</taxon>
        <taxon>Liliopsida</taxon>
        <taxon>Araceae</taxon>
        <taxon>Lemnoideae</taxon>
        <taxon>Spirodela</taxon>
    </lineage>
</organism>